<dbReference type="Gene3D" id="1.10.760.10">
    <property type="entry name" value="Cytochrome c-like domain"/>
    <property type="match status" value="2"/>
</dbReference>
<dbReference type="AlphaFoldDB" id="A0A1I1TG52"/>
<protein>
    <submittedName>
        <fullName evidence="11">Cytochrome c peroxidase</fullName>
    </submittedName>
</protein>
<proteinExistence type="predicted"/>
<dbReference type="SUPFAM" id="SSF49265">
    <property type="entry name" value="Fibronectin type III"/>
    <property type="match status" value="1"/>
</dbReference>
<keyword evidence="9" id="KW-0812">Transmembrane</keyword>
<dbReference type="PANTHER" id="PTHR30600">
    <property type="entry name" value="CYTOCHROME C PEROXIDASE-RELATED"/>
    <property type="match status" value="1"/>
</dbReference>
<keyword evidence="12" id="KW-1185">Reference proteome</keyword>
<dbReference type="InterPro" id="IPR009056">
    <property type="entry name" value="Cyt_c-like_dom"/>
</dbReference>
<evidence type="ECO:0000256" key="5">
    <source>
        <dbReference type="ARBA" id="ARBA00023002"/>
    </source>
</evidence>
<dbReference type="RefSeq" id="WP_177208165.1">
    <property type="nucleotide sequence ID" value="NZ_FOLO01000069.1"/>
</dbReference>
<dbReference type="InterPro" id="IPR003961">
    <property type="entry name" value="FN3_dom"/>
</dbReference>
<evidence type="ECO:0000313" key="11">
    <source>
        <dbReference type="EMBL" id="SFD57545.1"/>
    </source>
</evidence>
<keyword evidence="2 7" id="KW-0349">Heme</keyword>
<dbReference type="GO" id="GO:0020037">
    <property type="term" value="F:heme binding"/>
    <property type="evidence" value="ECO:0007669"/>
    <property type="project" value="InterPro"/>
</dbReference>
<gene>
    <name evidence="11" type="ORF">SAMN02745724_04882</name>
</gene>
<dbReference type="Proteomes" id="UP000198862">
    <property type="component" value="Unassembled WGS sequence"/>
</dbReference>
<dbReference type="CDD" id="cd00063">
    <property type="entry name" value="FN3"/>
    <property type="match status" value="1"/>
</dbReference>
<comment type="subcellular location">
    <subcellularLocation>
        <location evidence="1">Cell envelope</location>
    </subcellularLocation>
</comment>
<dbReference type="STRING" id="1123010.SAMN02745724_04882"/>
<dbReference type="PANTHER" id="PTHR30600:SF10">
    <property type="entry name" value="BLL6722 PROTEIN"/>
    <property type="match status" value="1"/>
</dbReference>
<dbReference type="GO" id="GO:0009055">
    <property type="term" value="F:electron transfer activity"/>
    <property type="evidence" value="ECO:0007669"/>
    <property type="project" value="InterPro"/>
</dbReference>
<accession>A0A1I1TG52</accession>
<keyword evidence="9" id="KW-1133">Transmembrane helix</keyword>
<dbReference type="SUPFAM" id="SSF46626">
    <property type="entry name" value="Cytochrome c"/>
    <property type="match status" value="2"/>
</dbReference>
<keyword evidence="3 7" id="KW-0479">Metal-binding</keyword>
<keyword evidence="11" id="KW-0575">Peroxidase</keyword>
<dbReference type="GO" id="GO:0046872">
    <property type="term" value="F:metal ion binding"/>
    <property type="evidence" value="ECO:0007669"/>
    <property type="project" value="UniProtKB-KW"/>
</dbReference>
<evidence type="ECO:0000256" key="8">
    <source>
        <dbReference type="SAM" id="MobiDB-lite"/>
    </source>
</evidence>
<evidence type="ECO:0000256" key="3">
    <source>
        <dbReference type="ARBA" id="ARBA00022723"/>
    </source>
</evidence>
<keyword evidence="4" id="KW-0732">Signal</keyword>
<feature type="domain" description="Cytochrome c" evidence="10">
    <location>
        <begin position="410"/>
        <end position="570"/>
    </location>
</feature>
<organism evidence="11 12">
    <name type="scientific">Pseudoalteromonas denitrificans DSM 6059</name>
    <dbReference type="NCBI Taxonomy" id="1123010"/>
    <lineage>
        <taxon>Bacteria</taxon>
        <taxon>Pseudomonadati</taxon>
        <taxon>Pseudomonadota</taxon>
        <taxon>Gammaproteobacteria</taxon>
        <taxon>Alteromonadales</taxon>
        <taxon>Pseudoalteromonadaceae</taxon>
        <taxon>Pseudoalteromonas</taxon>
    </lineage>
</organism>
<dbReference type="Pfam" id="PF03150">
    <property type="entry name" value="CCP_MauG"/>
    <property type="match status" value="1"/>
</dbReference>
<dbReference type="InterPro" id="IPR036116">
    <property type="entry name" value="FN3_sf"/>
</dbReference>
<dbReference type="InterPro" id="IPR013783">
    <property type="entry name" value="Ig-like_fold"/>
</dbReference>
<evidence type="ECO:0000256" key="9">
    <source>
        <dbReference type="SAM" id="Phobius"/>
    </source>
</evidence>
<evidence type="ECO:0000313" key="12">
    <source>
        <dbReference type="Proteomes" id="UP000198862"/>
    </source>
</evidence>
<dbReference type="GO" id="GO:0004130">
    <property type="term" value="F:cytochrome-c peroxidase activity"/>
    <property type="evidence" value="ECO:0007669"/>
    <property type="project" value="TreeGrafter"/>
</dbReference>
<evidence type="ECO:0000259" key="10">
    <source>
        <dbReference type="PROSITE" id="PS51007"/>
    </source>
</evidence>
<keyword evidence="9" id="KW-0472">Membrane</keyword>
<evidence type="ECO:0000256" key="7">
    <source>
        <dbReference type="PROSITE-ProRule" id="PRU00433"/>
    </source>
</evidence>
<name>A0A1I1TG52_9GAMM</name>
<dbReference type="InterPro" id="IPR051395">
    <property type="entry name" value="Cytochrome_c_Peroxidase/MauG"/>
</dbReference>
<dbReference type="InterPro" id="IPR004852">
    <property type="entry name" value="Di-haem_cyt_c_peroxidsae"/>
</dbReference>
<dbReference type="EMBL" id="FOLO01000069">
    <property type="protein sequence ID" value="SFD57545.1"/>
    <property type="molecule type" value="Genomic_DNA"/>
</dbReference>
<dbReference type="GO" id="GO:0030313">
    <property type="term" value="C:cell envelope"/>
    <property type="evidence" value="ECO:0007669"/>
    <property type="project" value="UniProtKB-SubCell"/>
</dbReference>
<sequence>MFFKLNQHRTGVTILARILVFMTLFTTTFTMANTSATHPYQLIAKTHSSTQVALSWQPPQDSDWVSGYRILRDGQEIGQTSLTLYIDSQASSNSHHTYQVIAFNQENTITEISNTDSVKTLENDLNDGLSNGSIIRTGVARLIDVCGTNSIDAVPTESLDTCLQKAIELNTLPKLLGDMKAYVARLRRQEDKDLINLGMRLFHSKSLSENYDTSCSSCHTPAVGCGSDALSMSIGVNAQVQEVIGVGRTDGALIPSVGRNSPPICNSALWVDSMFWDQRIALREANRDSPVGRVSTAKIRTPEKEVTRKMLTDVSNTDPLRLLIAQAHFPITEAAEMGDPQGHASPQAYREFIAQRLQTQWKDEFNTVFGDEDISFLHIARALAAYQASFLFIDNPFFDYVDGNLNSLNEDEKRGALFFYAGSGCANCHDGAMFTPERTRGPLYPQIGINAVDDGTVKNQFRMPSLLNVGITAPYGDKGVFPTLERVIEHYNDVTTSLEHFYSGVETCNLPQFKHLTQEQCKEVVGGGESFILELNAARREESDRGDDAIVKNFTPQEIRYLAAFLRSLTDPEARAGSNEINVLIPPRDGGPDGHQLNAVDNTGNAL</sequence>
<dbReference type="InterPro" id="IPR036909">
    <property type="entry name" value="Cyt_c-like_dom_sf"/>
</dbReference>
<dbReference type="PROSITE" id="PS51007">
    <property type="entry name" value="CYTC"/>
    <property type="match status" value="1"/>
</dbReference>
<dbReference type="Gene3D" id="2.60.40.10">
    <property type="entry name" value="Immunoglobulins"/>
    <property type="match status" value="1"/>
</dbReference>
<reference evidence="11 12" key="1">
    <citation type="submission" date="2016-10" db="EMBL/GenBank/DDBJ databases">
        <authorList>
            <person name="de Groot N.N."/>
        </authorList>
    </citation>
    <scope>NUCLEOTIDE SEQUENCE [LARGE SCALE GENOMIC DNA]</scope>
    <source>
        <strain evidence="11 12">DSM 6059</strain>
    </source>
</reference>
<keyword evidence="6 7" id="KW-0408">Iron</keyword>
<keyword evidence="5" id="KW-0560">Oxidoreductase</keyword>
<evidence type="ECO:0000256" key="6">
    <source>
        <dbReference type="ARBA" id="ARBA00023004"/>
    </source>
</evidence>
<feature type="region of interest" description="Disordered" evidence="8">
    <location>
        <begin position="586"/>
        <end position="607"/>
    </location>
</feature>
<feature type="transmembrane region" description="Helical" evidence="9">
    <location>
        <begin position="12"/>
        <end position="32"/>
    </location>
</feature>
<evidence type="ECO:0000256" key="4">
    <source>
        <dbReference type="ARBA" id="ARBA00022729"/>
    </source>
</evidence>
<evidence type="ECO:0000256" key="2">
    <source>
        <dbReference type="ARBA" id="ARBA00022617"/>
    </source>
</evidence>
<evidence type="ECO:0000256" key="1">
    <source>
        <dbReference type="ARBA" id="ARBA00004196"/>
    </source>
</evidence>